<reference evidence="3" key="1">
    <citation type="submission" date="2020-10" db="EMBL/GenBank/DDBJ databases">
        <authorList>
            <person name="Gilroy R."/>
        </authorList>
    </citation>
    <scope>NUCLEOTIDE SEQUENCE</scope>
    <source>
        <strain evidence="3">11300</strain>
    </source>
</reference>
<dbReference type="AlphaFoldDB" id="A0A9D1L8D0"/>
<keyword evidence="1" id="KW-0812">Transmembrane</keyword>
<gene>
    <name evidence="3" type="ORF">IAD16_01640</name>
</gene>
<protein>
    <submittedName>
        <fullName evidence="3">DUF4367 domain-containing protein</fullName>
    </submittedName>
</protein>
<organism evidence="3 4">
    <name type="scientific">Candidatus Fimisoma avicola</name>
    <dbReference type="NCBI Taxonomy" id="2840826"/>
    <lineage>
        <taxon>Bacteria</taxon>
        <taxon>Bacillati</taxon>
        <taxon>Bacillota</taxon>
        <taxon>Clostridia</taxon>
        <taxon>Eubacteriales</taxon>
        <taxon>Candidatus Fimisoma</taxon>
    </lineage>
</organism>
<keyword evidence="1" id="KW-0472">Membrane</keyword>
<dbReference type="Pfam" id="PF14285">
    <property type="entry name" value="DUF4367"/>
    <property type="match status" value="1"/>
</dbReference>
<dbReference type="EMBL" id="DVMO01000025">
    <property type="protein sequence ID" value="HIU27067.1"/>
    <property type="molecule type" value="Genomic_DNA"/>
</dbReference>
<name>A0A9D1L8D0_9FIRM</name>
<proteinExistence type="predicted"/>
<keyword evidence="1" id="KW-1133">Transmembrane helix</keyword>
<evidence type="ECO:0000313" key="4">
    <source>
        <dbReference type="Proteomes" id="UP000824091"/>
    </source>
</evidence>
<accession>A0A9D1L8D0</accession>
<feature type="transmembrane region" description="Helical" evidence="1">
    <location>
        <begin position="83"/>
        <end position="103"/>
    </location>
</feature>
<evidence type="ECO:0000313" key="3">
    <source>
        <dbReference type="EMBL" id="HIU27067.1"/>
    </source>
</evidence>
<sequence length="253" mass="29202">MRDKKDIGKNIGSDEILFTDEELRKIGELAGKLLEKETAAYEERIRNDPQLQNLAPDEKILEMLRAADREREKSKRRAMWRSIGRIAAIFLVCITVAGGIGMGTSEAFRTRVFEFFSSDEESYAGFRSNTEEDMLAGWSDYWYPEYMPDGFIMTYAEDDGWEKFMLFESAENDSAIRIFITYADNYVIQHDTEHNTIEEVRIGIYTGVLAISDEDDTSTLFWQTEDSLINIDGENFSDKEEILKIAEGMKYTK</sequence>
<reference evidence="3" key="2">
    <citation type="journal article" date="2021" name="PeerJ">
        <title>Extensive microbial diversity within the chicken gut microbiome revealed by metagenomics and culture.</title>
        <authorList>
            <person name="Gilroy R."/>
            <person name="Ravi A."/>
            <person name="Getino M."/>
            <person name="Pursley I."/>
            <person name="Horton D.L."/>
            <person name="Alikhan N.F."/>
            <person name="Baker D."/>
            <person name="Gharbi K."/>
            <person name="Hall N."/>
            <person name="Watson M."/>
            <person name="Adriaenssens E.M."/>
            <person name="Foster-Nyarko E."/>
            <person name="Jarju S."/>
            <person name="Secka A."/>
            <person name="Antonio M."/>
            <person name="Oren A."/>
            <person name="Chaudhuri R.R."/>
            <person name="La Ragione R."/>
            <person name="Hildebrand F."/>
            <person name="Pallen M.J."/>
        </authorList>
    </citation>
    <scope>NUCLEOTIDE SEQUENCE</scope>
    <source>
        <strain evidence="3">11300</strain>
    </source>
</reference>
<dbReference type="Proteomes" id="UP000824091">
    <property type="component" value="Unassembled WGS sequence"/>
</dbReference>
<evidence type="ECO:0000256" key="1">
    <source>
        <dbReference type="SAM" id="Phobius"/>
    </source>
</evidence>
<feature type="domain" description="DUF4367" evidence="2">
    <location>
        <begin position="144"/>
        <end position="249"/>
    </location>
</feature>
<comment type="caution">
    <text evidence="3">The sequence shown here is derived from an EMBL/GenBank/DDBJ whole genome shotgun (WGS) entry which is preliminary data.</text>
</comment>
<evidence type="ECO:0000259" key="2">
    <source>
        <dbReference type="Pfam" id="PF14285"/>
    </source>
</evidence>
<dbReference type="InterPro" id="IPR025377">
    <property type="entry name" value="DUF4367"/>
</dbReference>